<gene>
    <name evidence="3" type="ORF">ACFPJ5_05445</name>
</gene>
<dbReference type="InterPro" id="IPR057169">
    <property type="entry name" value="DUF7847"/>
</dbReference>
<protein>
    <recommendedName>
        <fullName evidence="2">DUF7847 domain-containing protein</fullName>
    </recommendedName>
</protein>
<evidence type="ECO:0000313" key="3">
    <source>
        <dbReference type="EMBL" id="MFC5366375.1"/>
    </source>
</evidence>
<feature type="transmembrane region" description="Helical" evidence="1">
    <location>
        <begin position="142"/>
        <end position="172"/>
    </location>
</feature>
<proteinExistence type="predicted"/>
<feature type="domain" description="DUF7847" evidence="2">
    <location>
        <begin position="1"/>
        <end position="285"/>
    </location>
</feature>
<sequence length="288" mass="29598">MAVLSSLRTALGSLVSNPVLFVASFLIGLVTLPQSALSLLGIPLAPTLLQLVTYFITPFLLAGLIGMAIEAQADGTAFGTLTREGKENYVPLLLGTLLRTAIQFAFGIVVFLFGIVAFVVGIGGAGAISEGGLDPGALLGSLGLVFVAFLLFAVLPYLVVMVLIQFFPVAIVAEDRDVIEAFKRSYGVVRSNVLPTVGYSIVSFGVALIAAAPVTAFTLSRTLSQIQSAGAGGTTPTGGGFGGAGAGSLSLFSPVEVVIISAMTLVLTTVLLAFQQSYAVAFFQAVRD</sequence>
<keyword evidence="1" id="KW-0812">Transmembrane</keyword>
<comment type="caution">
    <text evidence="3">The sequence shown here is derived from an EMBL/GenBank/DDBJ whole genome shotgun (WGS) entry which is preliminary data.</text>
</comment>
<dbReference type="RefSeq" id="WP_227228275.1">
    <property type="nucleotide sequence ID" value="NZ_JAJCVJ010000001.1"/>
</dbReference>
<dbReference type="AlphaFoldDB" id="A0ABD5R8U0"/>
<evidence type="ECO:0000256" key="1">
    <source>
        <dbReference type="SAM" id="Phobius"/>
    </source>
</evidence>
<feature type="transmembrane region" description="Helical" evidence="1">
    <location>
        <begin position="257"/>
        <end position="274"/>
    </location>
</feature>
<evidence type="ECO:0000313" key="4">
    <source>
        <dbReference type="Proteomes" id="UP001596201"/>
    </source>
</evidence>
<reference evidence="3 4" key="1">
    <citation type="journal article" date="2019" name="Int. J. Syst. Evol. Microbiol.">
        <title>The Global Catalogue of Microorganisms (GCM) 10K type strain sequencing project: providing services to taxonomists for standard genome sequencing and annotation.</title>
        <authorList>
            <consortium name="The Broad Institute Genomics Platform"/>
            <consortium name="The Broad Institute Genome Sequencing Center for Infectious Disease"/>
            <person name="Wu L."/>
            <person name="Ma J."/>
        </authorList>
    </citation>
    <scope>NUCLEOTIDE SEQUENCE [LARGE SCALE GENOMIC DNA]</scope>
    <source>
        <strain evidence="3 4">CGMCC 1.12237</strain>
    </source>
</reference>
<keyword evidence="4" id="KW-1185">Reference proteome</keyword>
<feature type="transmembrane region" description="Helical" evidence="1">
    <location>
        <begin position="48"/>
        <end position="69"/>
    </location>
</feature>
<dbReference type="Pfam" id="PF25231">
    <property type="entry name" value="DUF7847"/>
    <property type="match status" value="1"/>
</dbReference>
<keyword evidence="1" id="KW-0472">Membrane</keyword>
<dbReference type="EMBL" id="JBHSKX010000001">
    <property type="protein sequence ID" value="MFC5366375.1"/>
    <property type="molecule type" value="Genomic_DNA"/>
</dbReference>
<dbReference type="Proteomes" id="UP001596201">
    <property type="component" value="Unassembled WGS sequence"/>
</dbReference>
<keyword evidence="1" id="KW-1133">Transmembrane helix</keyword>
<feature type="transmembrane region" description="Helical" evidence="1">
    <location>
        <begin position="89"/>
        <end position="122"/>
    </location>
</feature>
<feature type="transmembrane region" description="Helical" evidence="1">
    <location>
        <begin position="193"/>
        <end position="214"/>
    </location>
</feature>
<evidence type="ECO:0000259" key="2">
    <source>
        <dbReference type="Pfam" id="PF25231"/>
    </source>
</evidence>
<organism evidence="3 4">
    <name type="scientific">Salinirubrum litoreum</name>
    <dbReference type="NCBI Taxonomy" id="1126234"/>
    <lineage>
        <taxon>Archaea</taxon>
        <taxon>Methanobacteriati</taxon>
        <taxon>Methanobacteriota</taxon>
        <taxon>Stenosarchaea group</taxon>
        <taxon>Halobacteria</taxon>
        <taxon>Halobacteriales</taxon>
        <taxon>Haloferacaceae</taxon>
        <taxon>Salinirubrum</taxon>
    </lineage>
</organism>
<name>A0ABD5R8U0_9EURY</name>
<accession>A0ABD5R8U0</accession>